<sequence length="51" mass="5760">MEFYRIRRCSVGWALSRTHAKSLFQFEESTGMRLRPVPLGNATRAGAGKFA</sequence>
<keyword evidence="2" id="KW-1185">Reference proteome</keyword>
<dbReference type="KEGG" id="ruv:EC9_21550"/>
<accession>A0A517LZC7</accession>
<organism evidence="1 2">
    <name type="scientific">Rosistilla ulvae</name>
    <dbReference type="NCBI Taxonomy" id="1930277"/>
    <lineage>
        <taxon>Bacteria</taxon>
        <taxon>Pseudomonadati</taxon>
        <taxon>Planctomycetota</taxon>
        <taxon>Planctomycetia</taxon>
        <taxon>Pirellulales</taxon>
        <taxon>Pirellulaceae</taxon>
        <taxon>Rosistilla</taxon>
    </lineage>
</organism>
<gene>
    <name evidence="1" type="ORF">EC9_21550</name>
</gene>
<protein>
    <submittedName>
        <fullName evidence="1">Uncharacterized protein</fullName>
    </submittedName>
</protein>
<name>A0A517LZC7_9BACT</name>
<evidence type="ECO:0000313" key="2">
    <source>
        <dbReference type="Proteomes" id="UP000319557"/>
    </source>
</evidence>
<dbReference type="EMBL" id="CP036261">
    <property type="protein sequence ID" value="QDS87970.1"/>
    <property type="molecule type" value="Genomic_DNA"/>
</dbReference>
<dbReference type="AlphaFoldDB" id="A0A517LZC7"/>
<reference evidence="1 2" key="1">
    <citation type="submission" date="2019-02" db="EMBL/GenBank/DDBJ databases">
        <title>Deep-cultivation of Planctomycetes and their phenomic and genomic characterization uncovers novel biology.</title>
        <authorList>
            <person name="Wiegand S."/>
            <person name="Jogler M."/>
            <person name="Boedeker C."/>
            <person name="Pinto D."/>
            <person name="Vollmers J."/>
            <person name="Rivas-Marin E."/>
            <person name="Kohn T."/>
            <person name="Peeters S.H."/>
            <person name="Heuer A."/>
            <person name="Rast P."/>
            <person name="Oberbeckmann S."/>
            <person name="Bunk B."/>
            <person name="Jeske O."/>
            <person name="Meyerdierks A."/>
            <person name="Storesund J.E."/>
            <person name="Kallscheuer N."/>
            <person name="Luecker S."/>
            <person name="Lage O.M."/>
            <person name="Pohl T."/>
            <person name="Merkel B.J."/>
            <person name="Hornburger P."/>
            <person name="Mueller R.-W."/>
            <person name="Bruemmer F."/>
            <person name="Labrenz M."/>
            <person name="Spormann A.M."/>
            <person name="Op den Camp H."/>
            <person name="Overmann J."/>
            <person name="Amann R."/>
            <person name="Jetten M.S.M."/>
            <person name="Mascher T."/>
            <person name="Medema M.H."/>
            <person name="Devos D.P."/>
            <person name="Kaster A.-K."/>
            <person name="Ovreas L."/>
            <person name="Rohde M."/>
            <person name="Galperin M.Y."/>
            <person name="Jogler C."/>
        </authorList>
    </citation>
    <scope>NUCLEOTIDE SEQUENCE [LARGE SCALE GENOMIC DNA]</scope>
    <source>
        <strain evidence="1 2">EC9</strain>
    </source>
</reference>
<dbReference type="Proteomes" id="UP000319557">
    <property type="component" value="Chromosome"/>
</dbReference>
<proteinExistence type="predicted"/>
<evidence type="ECO:0000313" key="1">
    <source>
        <dbReference type="EMBL" id="QDS87970.1"/>
    </source>
</evidence>